<reference evidence="1" key="1">
    <citation type="journal article" date="2014" name="Int. J. Syst. Evol. Microbiol.">
        <title>Complete genome sequence of Corynebacterium casei LMG S-19264T (=DSM 44701T), isolated from a smear-ripened cheese.</title>
        <authorList>
            <consortium name="US DOE Joint Genome Institute (JGI-PGF)"/>
            <person name="Walter F."/>
            <person name="Albersmeier A."/>
            <person name="Kalinowski J."/>
            <person name="Ruckert C."/>
        </authorList>
    </citation>
    <scope>NUCLEOTIDE SEQUENCE</scope>
    <source>
        <strain evidence="1">CGMCC 1.12924</strain>
    </source>
</reference>
<accession>A0A8J2YBA9</accession>
<gene>
    <name evidence="1" type="ORF">GCM10011312_25660</name>
</gene>
<dbReference type="EMBL" id="BMGK01000013">
    <property type="protein sequence ID" value="GGE01086.1"/>
    <property type="molecule type" value="Genomic_DNA"/>
</dbReference>
<dbReference type="RefSeq" id="WP_188443177.1">
    <property type="nucleotide sequence ID" value="NZ_BMGK01000013.1"/>
</dbReference>
<sequence>MQSLLIIGYTWPEPKTTGAGVRMMQLIHSFLNHDFKITFASAADKTKYSEDLNAFGVREQLIKLNDSTFDSFVKKLNPDVVVFDRFYTEEQYGWRVAESCPLAIRILDTEDLHFIRFAREEAVKKKKAVNFKNSKIALRELASIYRCDLSLIISTKEVEVLIKEFKIDNELLQYVPFIPNKIKIDVLPGFNQRQHFVFIGNYRHQPNVDAILELKKSIWPLISKELPQAALYCYGAYAGEQIKQLHNAGERFFINGWTENAHQQIQNARVMLAPLLFGAGLKGKLVDAMQCGTPFVTTSVGFEGFGNYSNLSFSVTDEIRTFSENAIKLYSDEFLWANYQKEGFQILIEQFLNQDFESLFFQKLKKLSSGLNSHREDNFIGAMLRYHNLQSTKYLSKWIEAKSKS</sequence>
<dbReference type="Pfam" id="PF13692">
    <property type="entry name" value="Glyco_trans_1_4"/>
    <property type="match status" value="1"/>
</dbReference>
<dbReference type="Gene3D" id="3.40.50.2000">
    <property type="entry name" value="Glycogen Phosphorylase B"/>
    <property type="match status" value="1"/>
</dbReference>
<dbReference type="SUPFAM" id="SSF53756">
    <property type="entry name" value="UDP-Glycosyltransferase/glycogen phosphorylase"/>
    <property type="match status" value="1"/>
</dbReference>
<proteinExistence type="predicted"/>
<evidence type="ECO:0000313" key="1">
    <source>
        <dbReference type="EMBL" id="GGE01086.1"/>
    </source>
</evidence>
<organism evidence="1 2">
    <name type="scientific">Planktosalinus lacus</name>
    <dbReference type="NCBI Taxonomy" id="1526573"/>
    <lineage>
        <taxon>Bacteria</taxon>
        <taxon>Pseudomonadati</taxon>
        <taxon>Bacteroidota</taxon>
        <taxon>Flavobacteriia</taxon>
        <taxon>Flavobacteriales</taxon>
        <taxon>Flavobacteriaceae</taxon>
        <taxon>Planktosalinus</taxon>
    </lineage>
</organism>
<dbReference type="GO" id="GO:0016740">
    <property type="term" value="F:transferase activity"/>
    <property type="evidence" value="ECO:0007669"/>
    <property type="project" value="UniProtKB-KW"/>
</dbReference>
<dbReference type="CDD" id="cd03801">
    <property type="entry name" value="GT4_PimA-like"/>
    <property type="match status" value="1"/>
</dbReference>
<evidence type="ECO:0000313" key="2">
    <source>
        <dbReference type="Proteomes" id="UP000652231"/>
    </source>
</evidence>
<protein>
    <submittedName>
        <fullName evidence="1">Glycosyl transferase</fullName>
    </submittedName>
</protein>
<comment type="caution">
    <text evidence="1">The sequence shown here is derived from an EMBL/GenBank/DDBJ whole genome shotgun (WGS) entry which is preliminary data.</text>
</comment>
<keyword evidence="1" id="KW-0808">Transferase</keyword>
<name>A0A8J2YBA9_9FLAO</name>
<dbReference type="Proteomes" id="UP000652231">
    <property type="component" value="Unassembled WGS sequence"/>
</dbReference>
<reference evidence="1" key="2">
    <citation type="submission" date="2020-09" db="EMBL/GenBank/DDBJ databases">
        <authorList>
            <person name="Sun Q."/>
            <person name="Zhou Y."/>
        </authorList>
    </citation>
    <scope>NUCLEOTIDE SEQUENCE</scope>
    <source>
        <strain evidence="1">CGMCC 1.12924</strain>
    </source>
</reference>
<keyword evidence="2" id="KW-1185">Reference proteome</keyword>
<dbReference type="AlphaFoldDB" id="A0A8J2YBA9"/>